<dbReference type="PANTHER" id="PTHR42069">
    <property type="entry name" value="HYPHAL ANASTAMOSIS-8 PROTEIN"/>
    <property type="match status" value="1"/>
</dbReference>
<dbReference type="Proteomes" id="UP001172684">
    <property type="component" value="Unassembled WGS sequence"/>
</dbReference>
<gene>
    <name evidence="2" type="ORF">H2201_009317</name>
</gene>
<organism evidence="2 3">
    <name type="scientific">Coniosporium apollinis</name>
    <dbReference type="NCBI Taxonomy" id="61459"/>
    <lineage>
        <taxon>Eukaryota</taxon>
        <taxon>Fungi</taxon>
        <taxon>Dikarya</taxon>
        <taxon>Ascomycota</taxon>
        <taxon>Pezizomycotina</taxon>
        <taxon>Dothideomycetes</taxon>
        <taxon>Dothideomycetes incertae sedis</taxon>
        <taxon>Coniosporium</taxon>
    </lineage>
</organism>
<sequence>MFAIMAFVTSIFLSTLTDKIYGRNVWPAEGKTWPTFMLLAASLITLAIEIFILYSYWFRFSRAERSWKLVLVEHLAHFLMWLAVTFLYRYEKRLKDVWGWSCSDIAKTLQKDLN</sequence>
<feature type="non-terminal residue" evidence="2">
    <location>
        <position position="114"/>
    </location>
</feature>
<keyword evidence="1" id="KW-1133">Transmembrane helix</keyword>
<feature type="transmembrane region" description="Helical" evidence="1">
    <location>
        <begin position="69"/>
        <end position="90"/>
    </location>
</feature>
<dbReference type="EMBL" id="JAPDRL010000735">
    <property type="protein sequence ID" value="KAJ9650101.1"/>
    <property type="molecule type" value="Genomic_DNA"/>
</dbReference>
<feature type="transmembrane region" description="Helical" evidence="1">
    <location>
        <begin position="33"/>
        <end position="57"/>
    </location>
</feature>
<proteinExistence type="predicted"/>
<keyword evidence="3" id="KW-1185">Reference proteome</keyword>
<evidence type="ECO:0000313" key="2">
    <source>
        <dbReference type="EMBL" id="KAJ9650101.1"/>
    </source>
</evidence>
<protein>
    <submittedName>
        <fullName evidence="2">Uncharacterized protein</fullName>
    </submittedName>
</protein>
<comment type="caution">
    <text evidence="2">The sequence shown here is derived from an EMBL/GenBank/DDBJ whole genome shotgun (WGS) entry which is preliminary data.</text>
</comment>
<evidence type="ECO:0000256" key="1">
    <source>
        <dbReference type="SAM" id="Phobius"/>
    </source>
</evidence>
<dbReference type="PANTHER" id="PTHR42069:SF1">
    <property type="entry name" value="MARVEL DOMAIN-CONTAINING PROTEIN"/>
    <property type="match status" value="1"/>
</dbReference>
<evidence type="ECO:0000313" key="3">
    <source>
        <dbReference type="Proteomes" id="UP001172684"/>
    </source>
</evidence>
<keyword evidence="1" id="KW-0812">Transmembrane</keyword>
<accession>A0ABQ9NG05</accession>
<name>A0ABQ9NG05_9PEZI</name>
<reference evidence="2" key="1">
    <citation type="submission" date="2022-10" db="EMBL/GenBank/DDBJ databases">
        <title>Culturing micro-colonial fungi from biological soil crusts in the Mojave desert and describing Neophaeococcomyces mojavensis, and introducing the new genera and species Taxawa tesnikishii.</title>
        <authorList>
            <person name="Kurbessoian T."/>
            <person name="Stajich J.E."/>
        </authorList>
    </citation>
    <scope>NUCLEOTIDE SEQUENCE</scope>
    <source>
        <strain evidence="2">TK_1</strain>
    </source>
</reference>
<keyword evidence="1" id="KW-0472">Membrane</keyword>